<comment type="caution">
    <text evidence="1">The sequence shown here is derived from an EMBL/GenBank/DDBJ whole genome shotgun (WGS) entry which is preliminary data.</text>
</comment>
<protein>
    <recommendedName>
        <fullName evidence="2">Gfo/Idh/MocA-like oxidoreductase C-terminal domain-containing protein</fullName>
    </recommendedName>
</protein>
<feature type="non-terminal residue" evidence="1">
    <location>
        <position position="1"/>
    </location>
</feature>
<organism evidence="1">
    <name type="scientific">marine sediment metagenome</name>
    <dbReference type="NCBI Taxonomy" id="412755"/>
    <lineage>
        <taxon>unclassified sequences</taxon>
        <taxon>metagenomes</taxon>
        <taxon>ecological metagenomes</taxon>
    </lineage>
</organism>
<accession>A0A0F9MU00</accession>
<dbReference type="Gene3D" id="3.30.360.10">
    <property type="entry name" value="Dihydrodipicolinate Reductase, domain 2"/>
    <property type="match status" value="1"/>
</dbReference>
<dbReference type="EMBL" id="LAZR01004369">
    <property type="protein sequence ID" value="KKN09254.1"/>
    <property type="molecule type" value="Genomic_DNA"/>
</dbReference>
<proteinExistence type="predicted"/>
<evidence type="ECO:0000313" key="1">
    <source>
        <dbReference type="EMBL" id="KKN09254.1"/>
    </source>
</evidence>
<gene>
    <name evidence="1" type="ORF">LCGC14_1048560</name>
</gene>
<evidence type="ECO:0008006" key="2">
    <source>
        <dbReference type="Google" id="ProtNLM"/>
    </source>
</evidence>
<sequence>RDNKEPSPNGDDGYQTVLVAKAVQKSYEENRPVKISEIENQI</sequence>
<reference evidence="1" key="1">
    <citation type="journal article" date="2015" name="Nature">
        <title>Complex archaea that bridge the gap between prokaryotes and eukaryotes.</title>
        <authorList>
            <person name="Spang A."/>
            <person name="Saw J.H."/>
            <person name="Jorgensen S.L."/>
            <person name="Zaremba-Niedzwiedzka K."/>
            <person name="Martijn J."/>
            <person name="Lind A.E."/>
            <person name="van Eijk R."/>
            <person name="Schleper C."/>
            <person name="Guy L."/>
            <person name="Ettema T.J."/>
        </authorList>
    </citation>
    <scope>NUCLEOTIDE SEQUENCE</scope>
</reference>
<name>A0A0F9MU00_9ZZZZ</name>
<dbReference type="AlphaFoldDB" id="A0A0F9MU00"/>